<sequence length="162" mass="17248">MRQALAIAAAFLLPTMLHAQAMVPATTQASPNAPVIEARLTMPAEPGQPSALAYGFDGIPVASPVRVTTGITPPELISMADIHADNDVRWHASGEDKIVVVSMIVNKAGKPTNLKITKSAGEELDNNVLASVAKYHYKPGQLNHQPTEVEVNLEIIIHAPSF</sequence>
<gene>
    <name evidence="7" type="ORF">HDF16_001025</name>
</gene>
<evidence type="ECO:0000256" key="3">
    <source>
        <dbReference type="ARBA" id="ARBA00022989"/>
    </source>
</evidence>
<name>A0A7W8E2G7_9BACT</name>
<organism evidence="7 8">
    <name type="scientific">Granulicella aggregans</name>
    <dbReference type="NCBI Taxonomy" id="474949"/>
    <lineage>
        <taxon>Bacteria</taxon>
        <taxon>Pseudomonadati</taxon>
        <taxon>Acidobacteriota</taxon>
        <taxon>Terriglobia</taxon>
        <taxon>Terriglobales</taxon>
        <taxon>Acidobacteriaceae</taxon>
        <taxon>Granulicella</taxon>
    </lineage>
</organism>
<keyword evidence="5" id="KW-0732">Signal</keyword>
<proteinExistence type="predicted"/>
<dbReference type="RefSeq" id="WP_184214008.1">
    <property type="nucleotide sequence ID" value="NZ_JACHIP010000001.1"/>
</dbReference>
<dbReference type="InterPro" id="IPR037682">
    <property type="entry name" value="TonB_C"/>
</dbReference>
<keyword evidence="8" id="KW-1185">Reference proteome</keyword>
<evidence type="ECO:0000256" key="4">
    <source>
        <dbReference type="ARBA" id="ARBA00023136"/>
    </source>
</evidence>
<keyword evidence="3" id="KW-1133">Transmembrane helix</keyword>
<dbReference type="Pfam" id="PF03544">
    <property type="entry name" value="TonB_C"/>
    <property type="match status" value="1"/>
</dbReference>
<keyword evidence="4" id="KW-0472">Membrane</keyword>
<comment type="subcellular location">
    <subcellularLocation>
        <location evidence="1">Membrane</location>
        <topology evidence="1">Single-pass membrane protein</topology>
    </subcellularLocation>
</comment>
<evidence type="ECO:0000256" key="1">
    <source>
        <dbReference type="ARBA" id="ARBA00004167"/>
    </source>
</evidence>
<feature type="domain" description="TonB C-terminal" evidence="6">
    <location>
        <begin position="98"/>
        <end position="155"/>
    </location>
</feature>
<dbReference type="Gene3D" id="3.30.1150.10">
    <property type="match status" value="1"/>
</dbReference>
<evidence type="ECO:0000256" key="2">
    <source>
        <dbReference type="ARBA" id="ARBA00022692"/>
    </source>
</evidence>
<evidence type="ECO:0000313" key="7">
    <source>
        <dbReference type="EMBL" id="MBB5056356.1"/>
    </source>
</evidence>
<protein>
    <submittedName>
        <fullName evidence="7">TonB family protein</fullName>
    </submittedName>
</protein>
<dbReference type="GO" id="GO:0055085">
    <property type="term" value="P:transmembrane transport"/>
    <property type="evidence" value="ECO:0007669"/>
    <property type="project" value="InterPro"/>
</dbReference>
<dbReference type="InterPro" id="IPR006260">
    <property type="entry name" value="TonB/TolA_C"/>
</dbReference>
<keyword evidence="2" id="KW-0812">Transmembrane</keyword>
<evidence type="ECO:0000256" key="5">
    <source>
        <dbReference type="SAM" id="SignalP"/>
    </source>
</evidence>
<dbReference type="Proteomes" id="UP000540989">
    <property type="component" value="Unassembled WGS sequence"/>
</dbReference>
<feature type="signal peptide" evidence="5">
    <location>
        <begin position="1"/>
        <end position="21"/>
    </location>
</feature>
<dbReference type="EMBL" id="JACHIP010000001">
    <property type="protein sequence ID" value="MBB5056356.1"/>
    <property type="molecule type" value="Genomic_DNA"/>
</dbReference>
<feature type="chain" id="PRO_5031389080" evidence="5">
    <location>
        <begin position="22"/>
        <end position="162"/>
    </location>
</feature>
<dbReference type="SUPFAM" id="SSF74653">
    <property type="entry name" value="TolA/TonB C-terminal domain"/>
    <property type="match status" value="1"/>
</dbReference>
<reference evidence="7 8" key="1">
    <citation type="submission" date="2020-08" db="EMBL/GenBank/DDBJ databases">
        <title>Genomic Encyclopedia of Type Strains, Phase IV (KMG-V): Genome sequencing to study the core and pangenomes of soil and plant-associated prokaryotes.</title>
        <authorList>
            <person name="Whitman W."/>
        </authorList>
    </citation>
    <scope>NUCLEOTIDE SEQUENCE [LARGE SCALE GENOMIC DNA]</scope>
    <source>
        <strain evidence="7 8">M8UP14</strain>
    </source>
</reference>
<comment type="caution">
    <text evidence="7">The sequence shown here is derived from an EMBL/GenBank/DDBJ whole genome shotgun (WGS) entry which is preliminary data.</text>
</comment>
<dbReference type="AlphaFoldDB" id="A0A7W8E2G7"/>
<dbReference type="NCBIfam" id="TIGR01352">
    <property type="entry name" value="tonB_Cterm"/>
    <property type="match status" value="1"/>
</dbReference>
<evidence type="ECO:0000313" key="8">
    <source>
        <dbReference type="Proteomes" id="UP000540989"/>
    </source>
</evidence>
<dbReference type="GO" id="GO:0016020">
    <property type="term" value="C:membrane"/>
    <property type="evidence" value="ECO:0007669"/>
    <property type="project" value="UniProtKB-SubCell"/>
</dbReference>
<evidence type="ECO:0000259" key="6">
    <source>
        <dbReference type="Pfam" id="PF03544"/>
    </source>
</evidence>
<accession>A0A7W8E2G7</accession>